<reference evidence="6 7" key="1">
    <citation type="submission" date="2023-12" db="EMBL/GenBank/DDBJ databases">
        <title>A high-quality genome assembly for Dillenia turbinata (Dilleniales).</title>
        <authorList>
            <person name="Chanderbali A."/>
        </authorList>
    </citation>
    <scope>NUCLEOTIDE SEQUENCE [LARGE SCALE GENOMIC DNA]</scope>
    <source>
        <strain evidence="6">LSX21</strain>
        <tissue evidence="6">Leaf</tissue>
    </source>
</reference>
<dbReference type="Gene3D" id="3.30.40.10">
    <property type="entry name" value="Zinc/RING finger domain, C3HC4 (zinc finger)"/>
    <property type="match status" value="1"/>
</dbReference>
<protein>
    <recommendedName>
        <fullName evidence="5">Zinc finger PHD-type domain-containing protein</fullName>
    </recommendedName>
</protein>
<dbReference type="CDD" id="cd15565">
    <property type="entry name" value="PHD2_NSD"/>
    <property type="match status" value="1"/>
</dbReference>
<evidence type="ECO:0000256" key="2">
    <source>
        <dbReference type="ARBA" id="ARBA00022737"/>
    </source>
</evidence>
<organism evidence="6 7">
    <name type="scientific">Dillenia turbinata</name>
    <dbReference type="NCBI Taxonomy" id="194707"/>
    <lineage>
        <taxon>Eukaryota</taxon>
        <taxon>Viridiplantae</taxon>
        <taxon>Streptophyta</taxon>
        <taxon>Embryophyta</taxon>
        <taxon>Tracheophyta</taxon>
        <taxon>Spermatophyta</taxon>
        <taxon>Magnoliopsida</taxon>
        <taxon>eudicotyledons</taxon>
        <taxon>Gunneridae</taxon>
        <taxon>Pentapetalae</taxon>
        <taxon>Dilleniales</taxon>
        <taxon>Dilleniaceae</taxon>
        <taxon>Dillenia</taxon>
    </lineage>
</organism>
<dbReference type="PANTHER" id="PTHR46235">
    <property type="entry name" value="PHD FINGER-CONTAINING PROTEIN DDB_G0268158"/>
    <property type="match status" value="1"/>
</dbReference>
<dbReference type="GO" id="GO:0006338">
    <property type="term" value="P:chromatin remodeling"/>
    <property type="evidence" value="ECO:0007669"/>
    <property type="project" value="UniProtKB-ARBA"/>
</dbReference>
<comment type="caution">
    <text evidence="6">The sequence shown here is derived from an EMBL/GenBank/DDBJ whole genome shotgun (WGS) entry which is preliminary data.</text>
</comment>
<dbReference type="GO" id="GO:0008270">
    <property type="term" value="F:zinc ion binding"/>
    <property type="evidence" value="ECO:0007669"/>
    <property type="project" value="UniProtKB-KW"/>
</dbReference>
<dbReference type="Proteomes" id="UP001370490">
    <property type="component" value="Unassembled WGS sequence"/>
</dbReference>
<dbReference type="EMBL" id="JBAMMX010000021">
    <property type="protein sequence ID" value="KAK6919266.1"/>
    <property type="molecule type" value="Genomic_DNA"/>
</dbReference>
<gene>
    <name evidence="6" type="ORF">RJ641_015170</name>
</gene>
<sequence>CEGKCMRSFQPTVAAGNAQCESLGFTDDQVEAVQSFQCKNCQYKQHQCFFCGKLGSSDEASNAEVFPCINATCGHFYHSECIVKLLHPVNEEQAKRVVERIAGGESFTCPVHKCFVCGQEEDKEVHELQFAMCRRCPKAYHRKCLPRGIPFENNFEKNILQRAWDGLLPNRILIYCLDHKIDKVLCTPIRNHIIFPRSDQEKKKHAQEQLSSREKVKLLVKKRKQTFGAFPAEETANKMLKLGKKCYGHSEKANFCQEVQKVRPGNDHPWRPTDNGVNSEFLEGCIMSISTKMASTEENKPRPSHPVGSSPLLVKQQNLPSRKLVKIRSAASMMKRPSSSIPLVDPALEKRVVKLMNKSTASLKFEDFMKKLKMPTSYISTKNSPGKFITHGKIERFVKAVKTALERLEEKHQSIEDAKAVCEPNILCELINWKTKLSIYLSPFLHGMRYTSFGRHFTKAEKLKKIVEMLHWYVQNGDTVSVSFLLSFSIHMLVDFCCGANDFSWLMREKLDKMKKSCTFRNFDIMQSKNDFCFERRDWMTISPDELPEGSKLALQFKPKLLILIVPKETERLDEKQASYDLIWEDKELLAGKAFYLPGSVDVNNKQLDQWNVKAPPLYLWSRPDWTATHMAIAQSHGHLPGKEAEFLGQTETESGRNYLMREEHDCYGNYSTIIDDYDRLSGILHDLPEENVVTEPEDTVPVTLKKQNHASSATDQSNRLIQSHETLSEMQHKTSQRRSPVEILAPNKQNESSLIDEVDMEISPFPSNPFACKNRDSCNGFNQVEHNPSGYNCQVGSEYCGTWTYNLVNENLSRTQIFPIRTAVGPYSPSANSEEQPHAYLNQHLDSSAQSSCLDELEKHLGNIFWQQDYTGSSLGNQGSHPACHLLPINAVASAPSSFQR</sequence>
<dbReference type="InterPro" id="IPR055198">
    <property type="entry name" value="NSD_PHD"/>
</dbReference>
<evidence type="ECO:0000256" key="1">
    <source>
        <dbReference type="ARBA" id="ARBA00022723"/>
    </source>
</evidence>
<dbReference type="Pfam" id="PF23004">
    <property type="entry name" value="PHDvar_NSD"/>
    <property type="match status" value="1"/>
</dbReference>
<keyword evidence="7" id="KW-1185">Reference proteome</keyword>
<proteinExistence type="predicted"/>
<dbReference type="AlphaFoldDB" id="A0AAN8UWF1"/>
<dbReference type="Pfam" id="PF22908">
    <property type="entry name" value="PHD_NSD"/>
    <property type="match status" value="1"/>
</dbReference>
<dbReference type="InterPro" id="IPR013083">
    <property type="entry name" value="Znf_RING/FYVE/PHD"/>
</dbReference>
<name>A0AAN8UWF1_9MAGN</name>
<dbReference type="Pfam" id="PF26055">
    <property type="entry name" value="Mtase_EDM2"/>
    <property type="match status" value="2"/>
</dbReference>
<evidence type="ECO:0000256" key="4">
    <source>
        <dbReference type="ARBA" id="ARBA00022833"/>
    </source>
</evidence>
<accession>A0AAN8UWF1</accession>
<evidence type="ECO:0000313" key="6">
    <source>
        <dbReference type="EMBL" id="KAK6919266.1"/>
    </source>
</evidence>
<keyword evidence="4" id="KW-0862">Zinc</keyword>
<feature type="domain" description="Zinc finger PHD-type" evidence="5">
    <location>
        <begin position="114"/>
        <end position="180"/>
    </location>
</feature>
<keyword evidence="1" id="KW-0479">Metal-binding</keyword>
<dbReference type="InterPro" id="IPR055197">
    <property type="entry name" value="PHDvar_NSD"/>
</dbReference>
<dbReference type="CDD" id="cd15566">
    <property type="entry name" value="PHD3_NSD"/>
    <property type="match status" value="1"/>
</dbReference>
<evidence type="ECO:0000256" key="3">
    <source>
        <dbReference type="ARBA" id="ARBA00022771"/>
    </source>
</evidence>
<feature type="non-terminal residue" evidence="6">
    <location>
        <position position="1"/>
    </location>
</feature>
<keyword evidence="2" id="KW-0677">Repeat</keyword>
<keyword evidence="3" id="KW-0863">Zinc-finger</keyword>
<dbReference type="InterPro" id="IPR058939">
    <property type="entry name" value="Mtase_EDM2"/>
</dbReference>
<dbReference type="PANTHER" id="PTHR46235:SF3">
    <property type="entry name" value="PHD FINGER-CONTAINING PROTEIN DDB_G0268158"/>
    <property type="match status" value="1"/>
</dbReference>
<evidence type="ECO:0000313" key="7">
    <source>
        <dbReference type="Proteomes" id="UP001370490"/>
    </source>
</evidence>
<evidence type="ECO:0000259" key="5">
    <source>
        <dbReference type="SMART" id="SM00249"/>
    </source>
</evidence>
<feature type="domain" description="Zinc finger PHD-type" evidence="5">
    <location>
        <begin position="47"/>
        <end position="113"/>
    </location>
</feature>
<dbReference type="SMART" id="SM00249">
    <property type="entry name" value="PHD"/>
    <property type="match status" value="2"/>
</dbReference>
<dbReference type="InterPro" id="IPR001965">
    <property type="entry name" value="Znf_PHD"/>
</dbReference>